<keyword evidence="3" id="KW-1185">Reference proteome</keyword>
<feature type="transmembrane region" description="Helical" evidence="1">
    <location>
        <begin position="99"/>
        <end position="122"/>
    </location>
</feature>
<keyword evidence="1" id="KW-1133">Transmembrane helix</keyword>
<dbReference type="EMBL" id="ML996276">
    <property type="protein sequence ID" value="KAF2728520.1"/>
    <property type="molecule type" value="Genomic_DNA"/>
</dbReference>
<reference evidence="2" key="1">
    <citation type="journal article" date="2020" name="Stud. Mycol.">
        <title>101 Dothideomycetes genomes: a test case for predicting lifestyles and emergence of pathogens.</title>
        <authorList>
            <person name="Haridas S."/>
            <person name="Albert R."/>
            <person name="Binder M."/>
            <person name="Bloem J."/>
            <person name="Labutti K."/>
            <person name="Salamov A."/>
            <person name="Andreopoulos B."/>
            <person name="Baker S."/>
            <person name="Barry K."/>
            <person name="Bills G."/>
            <person name="Bluhm B."/>
            <person name="Cannon C."/>
            <person name="Castanera R."/>
            <person name="Culley D."/>
            <person name="Daum C."/>
            <person name="Ezra D."/>
            <person name="Gonzalez J."/>
            <person name="Henrissat B."/>
            <person name="Kuo A."/>
            <person name="Liang C."/>
            <person name="Lipzen A."/>
            <person name="Lutzoni F."/>
            <person name="Magnuson J."/>
            <person name="Mondo S."/>
            <person name="Nolan M."/>
            <person name="Ohm R."/>
            <person name="Pangilinan J."/>
            <person name="Park H.-J."/>
            <person name="Ramirez L."/>
            <person name="Alfaro M."/>
            <person name="Sun H."/>
            <person name="Tritt A."/>
            <person name="Yoshinaga Y."/>
            <person name="Zwiers L.-H."/>
            <person name="Turgeon B."/>
            <person name="Goodwin S."/>
            <person name="Spatafora J."/>
            <person name="Crous P."/>
            <person name="Grigoriev I."/>
        </authorList>
    </citation>
    <scope>NUCLEOTIDE SEQUENCE</scope>
    <source>
        <strain evidence="2">CBS 125425</strain>
    </source>
</reference>
<keyword evidence="1" id="KW-0812">Transmembrane</keyword>
<evidence type="ECO:0000256" key="1">
    <source>
        <dbReference type="SAM" id="Phobius"/>
    </source>
</evidence>
<name>A0A9P4UXU5_9PLEO</name>
<feature type="transmembrane region" description="Helical" evidence="1">
    <location>
        <begin position="145"/>
        <end position="167"/>
    </location>
</feature>
<keyword evidence="1" id="KW-0472">Membrane</keyword>
<evidence type="ECO:0000313" key="3">
    <source>
        <dbReference type="Proteomes" id="UP000799444"/>
    </source>
</evidence>
<accession>A0A9P4UXU5</accession>
<proteinExistence type="predicted"/>
<dbReference type="AlphaFoldDB" id="A0A9P4UXU5"/>
<organism evidence="2 3">
    <name type="scientific">Polyplosphaeria fusca</name>
    <dbReference type="NCBI Taxonomy" id="682080"/>
    <lineage>
        <taxon>Eukaryota</taxon>
        <taxon>Fungi</taxon>
        <taxon>Dikarya</taxon>
        <taxon>Ascomycota</taxon>
        <taxon>Pezizomycotina</taxon>
        <taxon>Dothideomycetes</taxon>
        <taxon>Pleosporomycetidae</taxon>
        <taxon>Pleosporales</taxon>
        <taxon>Tetraplosphaeriaceae</taxon>
        <taxon>Polyplosphaeria</taxon>
    </lineage>
</organism>
<gene>
    <name evidence="2" type="ORF">EJ04DRAFT_581266</name>
</gene>
<dbReference type="Proteomes" id="UP000799444">
    <property type="component" value="Unassembled WGS sequence"/>
</dbReference>
<protein>
    <submittedName>
        <fullName evidence="2">Uncharacterized protein</fullName>
    </submittedName>
</protein>
<dbReference type="OrthoDB" id="3796791at2759"/>
<sequence>MANLAYTSLEVNGEDPFPTTMTRPRLHHGIAWLQVMFRVVSLLSCYGCMVTSVYISVNFTSGTTHPVSYLALLWVIIIDNAEIFALMSTPNGGIKRLRICPLVVFEALGLVFFLVSFFVTFVERLDNNDMSLGGADRDHGAKYRIAQWFMVFIITIFHIFLIFIAWMDSCMHDDRPRTQERAMRIGSGQAWRHYGFRLNLTSWLED</sequence>
<evidence type="ECO:0000313" key="2">
    <source>
        <dbReference type="EMBL" id="KAF2728520.1"/>
    </source>
</evidence>
<feature type="transmembrane region" description="Helical" evidence="1">
    <location>
        <begin position="30"/>
        <end position="55"/>
    </location>
</feature>
<feature type="transmembrane region" description="Helical" evidence="1">
    <location>
        <begin position="67"/>
        <end position="87"/>
    </location>
</feature>
<comment type="caution">
    <text evidence="2">The sequence shown here is derived from an EMBL/GenBank/DDBJ whole genome shotgun (WGS) entry which is preliminary data.</text>
</comment>